<evidence type="ECO:0000313" key="2">
    <source>
        <dbReference type="Proteomes" id="UP000615796"/>
    </source>
</evidence>
<gene>
    <name evidence="1" type="ORF">H8Q88_05730</name>
</gene>
<accession>A0A9X0UGY1</accession>
<dbReference type="RefSeq" id="WP_004396768.1">
    <property type="nucleotide sequence ID" value="NZ_CAWQCL010000078.1"/>
</dbReference>
<keyword evidence="2" id="KW-1185">Reference proteome</keyword>
<comment type="caution">
    <text evidence="1">The sequence shown here is derived from an EMBL/GenBank/DDBJ whole genome shotgun (WGS) entry which is preliminary data.</text>
</comment>
<proteinExistence type="predicted"/>
<dbReference type="AlphaFoldDB" id="A0A9X0UGY1"/>
<dbReference type="GeneID" id="79889976"/>
<name>A0A9X0UGY1_VIBME</name>
<evidence type="ECO:0000313" key="1">
    <source>
        <dbReference type="EMBL" id="MBC5850457.1"/>
    </source>
</evidence>
<organism evidence="1 2">
    <name type="scientific">Vibrio metschnikovii</name>
    <dbReference type="NCBI Taxonomy" id="28172"/>
    <lineage>
        <taxon>Bacteria</taxon>
        <taxon>Pseudomonadati</taxon>
        <taxon>Pseudomonadota</taxon>
        <taxon>Gammaproteobacteria</taxon>
        <taxon>Vibrionales</taxon>
        <taxon>Vibrionaceae</taxon>
        <taxon>Vibrio</taxon>
    </lineage>
</organism>
<protein>
    <submittedName>
        <fullName evidence="1">Uncharacterized protein</fullName>
    </submittedName>
</protein>
<dbReference type="Proteomes" id="UP000615796">
    <property type="component" value="Unassembled WGS sequence"/>
</dbReference>
<reference evidence="1" key="1">
    <citation type="submission" date="2020-08" db="EMBL/GenBank/DDBJ databases">
        <title>Genome Sequencing and Pan-Genome Analysis of Migratory bird Vibrio Strains, Inner Mongolia.</title>
        <authorList>
            <person name="Zheng L."/>
        </authorList>
    </citation>
    <scope>NUCLEOTIDE SEQUENCE</scope>
    <source>
        <strain evidence="1">M13F</strain>
    </source>
</reference>
<dbReference type="EMBL" id="JACRUP010000002">
    <property type="protein sequence ID" value="MBC5850457.1"/>
    <property type="molecule type" value="Genomic_DNA"/>
</dbReference>
<sequence length="46" mass="5122">MTINKFYVFVPQAVEEDAHTESEVQSAMEAQRQALVKQAQQQGALA</sequence>